<accession>A0A1H7F6W0</accession>
<keyword evidence="1" id="KW-0472">Membrane</keyword>
<dbReference type="EMBL" id="FOAT01000001">
    <property type="protein sequence ID" value="SEK19710.1"/>
    <property type="molecule type" value="Genomic_DNA"/>
</dbReference>
<dbReference type="AlphaFoldDB" id="A0A1H7F6W0"/>
<evidence type="ECO:0000313" key="3">
    <source>
        <dbReference type="Proteomes" id="UP000186015"/>
    </source>
</evidence>
<gene>
    <name evidence="2" type="ORF">SAMN05216469_10149</name>
</gene>
<evidence type="ECO:0000313" key="2">
    <source>
        <dbReference type="EMBL" id="SEK19710.1"/>
    </source>
</evidence>
<feature type="transmembrane region" description="Helical" evidence="1">
    <location>
        <begin position="12"/>
        <end position="30"/>
    </location>
</feature>
<evidence type="ECO:0000256" key="1">
    <source>
        <dbReference type="SAM" id="Phobius"/>
    </source>
</evidence>
<organism evidence="2 3">
    <name type="scientific">Ruminococcus albus</name>
    <dbReference type="NCBI Taxonomy" id="1264"/>
    <lineage>
        <taxon>Bacteria</taxon>
        <taxon>Bacillati</taxon>
        <taxon>Bacillota</taxon>
        <taxon>Clostridia</taxon>
        <taxon>Eubacteriales</taxon>
        <taxon>Oscillospiraceae</taxon>
        <taxon>Ruminococcus</taxon>
    </lineage>
</organism>
<reference evidence="2 3" key="1">
    <citation type="submission" date="2016-10" db="EMBL/GenBank/DDBJ databases">
        <authorList>
            <person name="de Groot N.N."/>
        </authorList>
    </citation>
    <scope>NUCLEOTIDE SEQUENCE [LARGE SCALE GENOMIC DNA]</scope>
    <source>
        <strain evidence="2 3">KH2T6</strain>
    </source>
</reference>
<dbReference type="Proteomes" id="UP000186015">
    <property type="component" value="Unassembled WGS sequence"/>
</dbReference>
<proteinExistence type="predicted"/>
<keyword evidence="1" id="KW-1133">Transmembrane helix</keyword>
<keyword evidence="1" id="KW-0812">Transmembrane</keyword>
<protein>
    <submittedName>
        <fullName evidence="2">Uncharacterized protein</fullName>
    </submittedName>
</protein>
<name>A0A1H7F6W0_RUMAL</name>
<sequence length="186" mass="22093">MWCNMTKKKKITIIISALLVVCVFTVFFVLTRNVYWHNKYFNKDLPNKTDAEYLGVWDTRFLIDFNNEEIRNLGIEIINESFRLNGEISDELKDIIPAQIFEYINPRDFLSNEEYEMTDEDFDLEETAVLRFKNKAIFFYGYSYKANYIKDGKMQNCGKGYEGVPDRLYMEYINDQWTVVSSYSVA</sequence>